<sequence>MEEVCATRVPDKNGVYPPLKCELRQAEDIRGELARLLYYKYLTWAEKGGQHRQRALYVNGRDVYSLNNNESGIAPVPTYNQVIDAHNHSKAQKTLTITSSNNLRDQWKEVALNKIQY</sequence>
<evidence type="ECO:0000313" key="1">
    <source>
        <dbReference type="Proteomes" id="UP000887574"/>
    </source>
</evidence>
<proteinExistence type="predicted"/>
<accession>A0A915DYP5</accession>
<organism evidence="1 2">
    <name type="scientific">Ditylenchus dipsaci</name>
    <dbReference type="NCBI Taxonomy" id="166011"/>
    <lineage>
        <taxon>Eukaryota</taxon>
        <taxon>Metazoa</taxon>
        <taxon>Ecdysozoa</taxon>
        <taxon>Nematoda</taxon>
        <taxon>Chromadorea</taxon>
        <taxon>Rhabditida</taxon>
        <taxon>Tylenchina</taxon>
        <taxon>Tylenchomorpha</taxon>
        <taxon>Sphaerularioidea</taxon>
        <taxon>Anguinidae</taxon>
        <taxon>Anguininae</taxon>
        <taxon>Ditylenchus</taxon>
    </lineage>
</organism>
<evidence type="ECO:0000313" key="2">
    <source>
        <dbReference type="WBParaSite" id="jg24582"/>
    </source>
</evidence>
<dbReference type="AlphaFoldDB" id="A0A915DYP5"/>
<name>A0A915DYP5_9BILA</name>
<keyword evidence="1" id="KW-1185">Reference proteome</keyword>
<dbReference type="Proteomes" id="UP000887574">
    <property type="component" value="Unplaced"/>
</dbReference>
<dbReference type="WBParaSite" id="jg24582">
    <property type="protein sequence ID" value="jg24582"/>
    <property type="gene ID" value="jg24582"/>
</dbReference>
<protein>
    <submittedName>
        <fullName evidence="2">Uncharacterized protein</fullName>
    </submittedName>
</protein>
<reference evidence="2" key="1">
    <citation type="submission" date="2022-11" db="UniProtKB">
        <authorList>
            <consortium name="WormBaseParasite"/>
        </authorList>
    </citation>
    <scope>IDENTIFICATION</scope>
</reference>